<feature type="non-terminal residue" evidence="2">
    <location>
        <position position="1"/>
    </location>
</feature>
<keyword evidence="3" id="KW-1185">Reference proteome</keyword>
<gene>
    <name evidence="2" type="primary">rho</name>
    <name evidence="2" type="ORF">L345_14937</name>
</gene>
<evidence type="ECO:0000256" key="1">
    <source>
        <dbReference type="SAM" id="MobiDB-lite"/>
    </source>
</evidence>
<evidence type="ECO:0000313" key="2">
    <source>
        <dbReference type="EMBL" id="ETE59332.1"/>
    </source>
</evidence>
<dbReference type="EMBL" id="AZIM01005669">
    <property type="protein sequence ID" value="ETE59332.1"/>
    <property type="molecule type" value="Genomic_DNA"/>
</dbReference>
<name>V8NCM6_OPHHA</name>
<feature type="compositionally biased region" description="Polar residues" evidence="1">
    <location>
        <begin position="64"/>
        <end position="73"/>
    </location>
</feature>
<accession>V8NCM6</accession>
<feature type="non-terminal residue" evidence="2">
    <location>
        <position position="244"/>
    </location>
</feature>
<evidence type="ECO:0000313" key="3">
    <source>
        <dbReference type="Proteomes" id="UP000018936"/>
    </source>
</evidence>
<dbReference type="Proteomes" id="UP000018936">
    <property type="component" value="Unassembled WGS sequence"/>
</dbReference>
<organism evidence="2 3">
    <name type="scientific">Ophiophagus hannah</name>
    <name type="common">King cobra</name>
    <name type="synonym">Naja hannah</name>
    <dbReference type="NCBI Taxonomy" id="8665"/>
    <lineage>
        <taxon>Eukaryota</taxon>
        <taxon>Metazoa</taxon>
        <taxon>Chordata</taxon>
        <taxon>Craniata</taxon>
        <taxon>Vertebrata</taxon>
        <taxon>Euteleostomi</taxon>
        <taxon>Lepidosauria</taxon>
        <taxon>Squamata</taxon>
        <taxon>Bifurcata</taxon>
        <taxon>Unidentata</taxon>
        <taxon>Episquamata</taxon>
        <taxon>Toxicofera</taxon>
        <taxon>Serpentes</taxon>
        <taxon>Colubroidea</taxon>
        <taxon>Elapidae</taxon>
        <taxon>Elapinae</taxon>
        <taxon>Ophiophagus</taxon>
    </lineage>
</organism>
<comment type="caution">
    <text evidence="2">The sequence shown here is derived from an EMBL/GenBank/DDBJ whole genome shotgun (WGS) entry which is preliminary data.</text>
</comment>
<feature type="compositionally biased region" description="Basic residues" evidence="1">
    <location>
        <begin position="235"/>
        <end position="244"/>
    </location>
</feature>
<feature type="region of interest" description="Disordered" evidence="1">
    <location>
        <begin position="142"/>
        <end position="244"/>
    </location>
</feature>
<feature type="compositionally biased region" description="Basic residues" evidence="1">
    <location>
        <begin position="214"/>
        <end position="226"/>
    </location>
</feature>
<feature type="compositionally biased region" description="Basic and acidic residues" evidence="1">
    <location>
        <begin position="142"/>
        <end position="180"/>
    </location>
</feature>
<proteinExistence type="predicted"/>
<sequence length="244" mass="28482">ASLSWQLAKRLRQQLRRLRGGGYWGWVGNKVLKKRERDDQAVEPIPAASEDGARLHLGRRSRGWRTSPSTSLKGASDQEIQPPPPKKETHTHTISDQWQPSLFLKASRGEAPTTFEGNFCSTGKKIWFSSLGKKIWVRPIKEGGREGKKEGRRRERRRGREERLGRERKREGGRKDGGRERKGRRKERKRREGGERKEGRKDGGRERKREGGRKGGRGRKERRRERKREGGRKEGRGRKERRRE</sequence>
<dbReference type="AlphaFoldDB" id="V8NCM6"/>
<feature type="compositionally biased region" description="Basic and acidic residues" evidence="1">
    <location>
        <begin position="190"/>
        <end position="213"/>
    </location>
</feature>
<feature type="region of interest" description="Disordered" evidence="1">
    <location>
        <begin position="35"/>
        <end position="99"/>
    </location>
</feature>
<reference evidence="2 3" key="1">
    <citation type="journal article" date="2013" name="Proc. Natl. Acad. Sci. U.S.A.">
        <title>The king cobra genome reveals dynamic gene evolution and adaptation in the snake venom system.</title>
        <authorList>
            <person name="Vonk F.J."/>
            <person name="Casewell N.R."/>
            <person name="Henkel C.V."/>
            <person name="Heimberg A.M."/>
            <person name="Jansen H.J."/>
            <person name="McCleary R.J."/>
            <person name="Kerkkamp H.M."/>
            <person name="Vos R.A."/>
            <person name="Guerreiro I."/>
            <person name="Calvete J.J."/>
            <person name="Wuster W."/>
            <person name="Woods A.E."/>
            <person name="Logan J.M."/>
            <person name="Harrison R.A."/>
            <person name="Castoe T.A."/>
            <person name="de Koning A.P."/>
            <person name="Pollock D.D."/>
            <person name="Yandell M."/>
            <person name="Calderon D."/>
            <person name="Renjifo C."/>
            <person name="Currier R.B."/>
            <person name="Salgado D."/>
            <person name="Pla D."/>
            <person name="Sanz L."/>
            <person name="Hyder A.S."/>
            <person name="Ribeiro J.M."/>
            <person name="Arntzen J.W."/>
            <person name="van den Thillart G.E."/>
            <person name="Boetzer M."/>
            <person name="Pirovano W."/>
            <person name="Dirks R.P."/>
            <person name="Spaink H.P."/>
            <person name="Duboule D."/>
            <person name="McGlinn E."/>
            <person name="Kini R.M."/>
            <person name="Richardson M.K."/>
        </authorList>
    </citation>
    <scope>NUCLEOTIDE SEQUENCE</scope>
    <source>
        <tissue evidence="2">Blood</tissue>
    </source>
</reference>
<protein>
    <submittedName>
        <fullName evidence="2">Transcription termination factor Rho</fullName>
    </submittedName>
</protein>